<evidence type="ECO:0000313" key="1">
    <source>
        <dbReference type="Proteomes" id="UP000887580"/>
    </source>
</evidence>
<protein>
    <submittedName>
        <fullName evidence="2">Uncharacterized protein</fullName>
    </submittedName>
</protein>
<proteinExistence type="predicted"/>
<reference evidence="2" key="1">
    <citation type="submission" date="2022-11" db="UniProtKB">
        <authorList>
            <consortium name="WormBaseParasite"/>
        </authorList>
    </citation>
    <scope>IDENTIFICATION</scope>
</reference>
<dbReference type="Proteomes" id="UP000887580">
    <property type="component" value="Unplaced"/>
</dbReference>
<accession>A0AC35FV05</accession>
<organism evidence="1 2">
    <name type="scientific">Panagrolaimus sp. PS1159</name>
    <dbReference type="NCBI Taxonomy" id="55785"/>
    <lineage>
        <taxon>Eukaryota</taxon>
        <taxon>Metazoa</taxon>
        <taxon>Ecdysozoa</taxon>
        <taxon>Nematoda</taxon>
        <taxon>Chromadorea</taxon>
        <taxon>Rhabditida</taxon>
        <taxon>Tylenchina</taxon>
        <taxon>Panagrolaimomorpha</taxon>
        <taxon>Panagrolaimoidea</taxon>
        <taxon>Panagrolaimidae</taxon>
        <taxon>Panagrolaimus</taxon>
    </lineage>
</organism>
<evidence type="ECO:0000313" key="2">
    <source>
        <dbReference type="WBParaSite" id="PS1159_v2.g21206.t1"/>
    </source>
</evidence>
<dbReference type="WBParaSite" id="PS1159_v2.g21206.t1">
    <property type="protein sequence ID" value="PS1159_v2.g21206.t1"/>
    <property type="gene ID" value="PS1159_v2.g21206"/>
</dbReference>
<sequence length="179" mass="20960">MLNILSKNVWLTDKLIIDYWIDKFCDVLIPKIVRFDIKELTINKCPNFPYKYFQILTKSKTLKSLKLYETQIFSSSDMNEMAFDEILASVENVNFISINPCNLLSKNIPGFKLINRKNKLKQIELFQIAQNPLISEIQEFFKNNVENGYLNKTDIIIEFQDISTSYLFKDSLPKKATPN</sequence>
<name>A0AC35FV05_9BILA</name>